<evidence type="ECO:0000259" key="5">
    <source>
        <dbReference type="Pfam" id="PF08167"/>
    </source>
</evidence>
<comment type="subcellular location">
    <subcellularLocation>
        <location evidence="1">Nucleus</location>
    </subcellularLocation>
</comment>
<keyword evidence="7" id="KW-1185">Reference proteome</keyword>
<dbReference type="InterPro" id="IPR011989">
    <property type="entry name" value="ARM-like"/>
</dbReference>
<reference evidence="6 7" key="1">
    <citation type="journal article" date="2019" name="Nat. Ecol. Evol.">
        <title>Megaphylogeny resolves global patterns of mushroom evolution.</title>
        <authorList>
            <person name="Varga T."/>
            <person name="Krizsan K."/>
            <person name="Foldi C."/>
            <person name="Dima B."/>
            <person name="Sanchez-Garcia M."/>
            <person name="Sanchez-Ramirez S."/>
            <person name="Szollosi G.J."/>
            <person name="Szarkandi J.G."/>
            <person name="Papp V."/>
            <person name="Albert L."/>
            <person name="Andreopoulos W."/>
            <person name="Angelini C."/>
            <person name="Antonin V."/>
            <person name="Barry K.W."/>
            <person name="Bougher N.L."/>
            <person name="Buchanan P."/>
            <person name="Buyck B."/>
            <person name="Bense V."/>
            <person name="Catcheside P."/>
            <person name="Chovatia M."/>
            <person name="Cooper J."/>
            <person name="Damon W."/>
            <person name="Desjardin D."/>
            <person name="Finy P."/>
            <person name="Geml J."/>
            <person name="Haridas S."/>
            <person name="Hughes K."/>
            <person name="Justo A."/>
            <person name="Karasinski D."/>
            <person name="Kautmanova I."/>
            <person name="Kiss B."/>
            <person name="Kocsube S."/>
            <person name="Kotiranta H."/>
            <person name="LaButti K.M."/>
            <person name="Lechner B.E."/>
            <person name="Liimatainen K."/>
            <person name="Lipzen A."/>
            <person name="Lukacs Z."/>
            <person name="Mihaltcheva S."/>
            <person name="Morgado L.N."/>
            <person name="Niskanen T."/>
            <person name="Noordeloos M.E."/>
            <person name="Ohm R.A."/>
            <person name="Ortiz-Santana B."/>
            <person name="Ovrebo C."/>
            <person name="Racz N."/>
            <person name="Riley R."/>
            <person name="Savchenko A."/>
            <person name="Shiryaev A."/>
            <person name="Soop K."/>
            <person name="Spirin V."/>
            <person name="Szebenyi C."/>
            <person name="Tomsovsky M."/>
            <person name="Tulloss R.E."/>
            <person name="Uehling J."/>
            <person name="Grigoriev I.V."/>
            <person name="Vagvolgyi C."/>
            <person name="Papp T."/>
            <person name="Martin F.M."/>
            <person name="Miettinen O."/>
            <person name="Hibbett D.S."/>
            <person name="Nagy L.G."/>
        </authorList>
    </citation>
    <scope>NUCLEOTIDE SEQUENCE [LARGE SCALE GENOMIC DNA]</scope>
    <source>
        <strain evidence="6 7">CBS 962.96</strain>
    </source>
</reference>
<dbReference type="InterPro" id="IPR012583">
    <property type="entry name" value="RIX1_N"/>
</dbReference>
<dbReference type="InterPro" id="IPR016024">
    <property type="entry name" value="ARM-type_fold"/>
</dbReference>
<evidence type="ECO:0000256" key="2">
    <source>
        <dbReference type="ARBA" id="ARBA00010511"/>
    </source>
</evidence>
<evidence type="ECO:0000256" key="4">
    <source>
        <dbReference type="ARBA" id="ARBA00023242"/>
    </source>
</evidence>
<evidence type="ECO:0000256" key="1">
    <source>
        <dbReference type="ARBA" id="ARBA00004123"/>
    </source>
</evidence>
<keyword evidence="4" id="KW-0539">Nucleus</keyword>
<name>A0A4V4HIX2_DENBC</name>
<evidence type="ECO:0000313" key="6">
    <source>
        <dbReference type="EMBL" id="THV08346.1"/>
    </source>
</evidence>
<dbReference type="PANTHER" id="PTHR34105:SF1">
    <property type="entry name" value="PROLINE-, GLUTAMIC ACID- AND LEUCINE-RICH PROTEIN 1"/>
    <property type="match status" value="1"/>
</dbReference>
<feature type="domain" description="Pre-rRNA-processing protein RIX1 N-terminal" evidence="5">
    <location>
        <begin position="6"/>
        <end position="188"/>
    </location>
</feature>
<dbReference type="OrthoDB" id="20900at2759"/>
<evidence type="ECO:0000256" key="3">
    <source>
        <dbReference type="ARBA" id="ARBA00021502"/>
    </source>
</evidence>
<comment type="similarity">
    <text evidence="2">Belongs to the RIX1/PELP1 family.</text>
</comment>
<sequence length="743" mass="80175">MESTKTILNVHLASDSVAVLHLPYVLQVLTAEHLQPSSHLSKLTSRINSLLHSKDTGARWTGLCLAYRTSTLSKSFMIESGQGWLAVALPIISKKEPLPVVRAAVILCRAVFTFATDTPEFQRQVSTPNVPKFTAALITLLEKESDVELKVLILDTLAHLVPLYPNVHRASHSALTSLVTRILMESSSTYNSQCLVKPASKLYSILHCTGGKVGAANMWRKSVDDTLVAVWDAFHSLRTTFPDERGRIPGPSTHADLATLIATGVERLRSFVLTLCDLLKSTTQRPVNVPVGPIVKLVTAMITVTGDEQTEGSVDSNVRAMETLVMPSIWKLACDLIICLTRCVGHNMTPYLKRLVSYIVYHLEQKPPPVQRIPFLEALQTLLTQCHPLHDSILSTRLTKVISSFTSILLPKQSDTSNDSEKAAVASGGKKGKKRARAYEGDEVFNTSMEVICPAHNDGKALLTACDVMRLLLQKADASPPVCSIASRIILSALFYLPQTSPSLVSPDPRIYEQLVTKIQTIAIELGAGSTTAMSKSLPLVVRAASTAGLNDTHLHELDTLLHPRLPPFLRSLPAVEALALFTSEESNEEAQIRETLGLVPSSTSAILPPTRIEKDVTMADPVPVIQIPSTAAPPVPPVLFSGVTALQATIPLSTSHADSAQKQELAKIAQDAIPIATVPATVATSASASTPSTSTPILTVAPVTSTTFERNSTRVDAMVANQDADEEMPLIDIDLDSDSDSE</sequence>
<proteinExistence type="inferred from homology"/>
<dbReference type="AlphaFoldDB" id="A0A4V4HIX2"/>
<dbReference type="Pfam" id="PF08167">
    <property type="entry name" value="RIX1"/>
    <property type="match status" value="1"/>
</dbReference>
<dbReference type="Proteomes" id="UP000297245">
    <property type="component" value="Unassembled WGS sequence"/>
</dbReference>
<dbReference type="EMBL" id="ML179035">
    <property type="protein sequence ID" value="THV08346.1"/>
    <property type="molecule type" value="Genomic_DNA"/>
</dbReference>
<dbReference type="GO" id="GO:0005634">
    <property type="term" value="C:nucleus"/>
    <property type="evidence" value="ECO:0007669"/>
    <property type="project" value="UniProtKB-SubCell"/>
</dbReference>
<protein>
    <recommendedName>
        <fullName evidence="3">Pre-rRNA-processing protein RIX1</fullName>
    </recommendedName>
</protein>
<dbReference type="Gene3D" id="1.25.10.10">
    <property type="entry name" value="Leucine-rich Repeat Variant"/>
    <property type="match status" value="1"/>
</dbReference>
<dbReference type="PANTHER" id="PTHR34105">
    <property type="entry name" value="PROLINE-, GLUTAMIC ACID- AND LEUCINE-RICH PROTEIN 1"/>
    <property type="match status" value="1"/>
</dbReference>
<accession>A0A4V4HIX2</accession>
<dbReference type="GO" id="GO:0006364">
    <property type="term" value="P:rRNA processing"/>
    <property type="evidence" value="ECO:0007669"/>
    <property type="project" value="TreeGrafter"/>
</dbReference>
<evidence type="ECO:0000313" key="7">
    <source>
        <dbReference type="Proteomes" id="UP000297245"/>
    </source>
</evidence>
<dbReference type="SUPFAM" id="SSF48371">
    <property type="entry name" value="ARM repeat"/>
    <property type="match status" value="1"/>
</dbReference>
<organism evidence="6 7">
    <name type="scientific">Dendrothele bispora (strain CBS 962.96)</name>
    <dbReference type="NCBI Taxonomy" id="1314807"/>
    <lineage>
        <taxon>Eukaryota</taxon>
        <taxon>Fungi</taxon>
        <taxon>Dikarya</taxon>
        <taxon>Basidiomycota</taxon>
        <taxon>Agaricomycotina</taxon>
        <taxon>Agaricomycetes</taxon>
        <taxon>Agaricomycetidae</taxon>
        <taxon>Agaricales</taxon>
        <taxon>Agaricales incertae sedis</taxon>
        <taxon>Dendrothele</taxon>
    </lineage>
</organism>
<gene>
    <name evidence="6" type="ORF">K435DRAFT_740384</name>
</gene>